<comment type="similarity">
    <text evidence="4 11">Belongs to the PRA-PH family.</text>
</comment>
<keyword evidence="13" id="KW-1185">Reference proteome</keyword>
<proteinExistence type="inferred from homology"/>
<keyword evidence="9 11" id="KW-0067">ATP-binding</keyword>
<dbReference type="PANTHER" id="PTHR42945:SF9">
    <property type="entry name" value="HISTIDINE BIOSYNTHESIS BIFUNCTIONAL PROTEIN HISIE"/>
    <property type="match status" value="1"/>
</dbReference>
<dbReference type="CDD" id="cd11534">
    <property type="entry name" value="NTP-PPase_HisIE_like"/>
    <property type="match status" value="1"/>
</dbReference>
<dbReference type="GO" id="GO:0004636">
    <property type="term" value="F:phosphoribosyl-ATP diphosphatase activity"/>
    <property type="evidence" value="ECO:0007669"/>
    <property type="project" value="UniProtKB-UniRule"/>
</dbReference>
<comment type="subcellular location">
    <subcellularLocation>
        <location evidence="2 11">Cytoplasm</location>
    </subcellularLocation>
</comment>
<dbReference type="NCBIfam" id="NF001613">
    <property type="entry name" value="PRK00400.1-5"/>
    <property type="match status" value="1"/>
</dbReference>
<evidence type="ECO:0000256" key="6">
    <source>
        <dbReference type="ARBA" id="ARBA00022605"/>
    </source>
</evidence>
<organism evidence="12 13">
    <name type="scientific">Aquisalinus flavus</name>
    <dbReference type="NCBI Taxonomy" id="1526572"/>
    <lineage>
        <taxon>Bacteria</taxon>
        <taxon>Pseudomonadati</taxon>
        <taxon>Pseudomonadota</taxon>
        <taxon>Alphaproteobacteria</taxon>
        <taxon>Parvularculales</taxon>
        <taxon>Parvularculaceae</taxon>
        <taxon>Aquisalinus</taxon>
    </lineage>
</organism>
<dbReference type="NCBIfam" id="TIGR03188">
    <property type="entry name" value="histidine_hisI"/>
    <property type="match status" value="1"/>
</dbReference>
<comment type="pathway">
    <text evidence="3 11">Amino-acid biosynthesis; L-histidine biosynthesis; L-histidine from 5-phospho-alpha-D-ribose 1-diphosphate: step 2/9.</text>
</comment>
<dbReference type="InterPro" id="IPR021130">
    <property type="entry name" value="PRib-ATP_PPHydrolase-like"/>
</dbReference>
<evidence type="ECO:0000313" key="12">
    <source>
        <dbReference type="EMBL" id="GGD14577.1"/>
    </source>
</evidence>
<dbReference type="AlphaFoldDB" id="A0A8J2V757"/>
<evidence type="ECO:0000256" key="10">
    <source>
        <dbReference type="ARBA" id="ARBA00023102"/>
    </source>
</evidence>
<name>A0A8J2V757_9PROT</name>
<keyword evidence="8 11" id="KW-0378">Hydrolase</keyword>
<dbReference type="EMBL" id="BMGH01000001">
    <property type="protein sequence ID" value="GGD14577.1"/>
    <property type="molecule type" value="Genomic_DNA"/>
</dbReference>
<sequence>MDRNLGQQLDALWQTIESRRGADPDSSYTASLLAQGAERCAKKFGEEAVEAAIAGALGNKDELAAEAADTLYHLFVLMAAAGVEPADIAAKLAGRTSQSGHEEKASRKG</sequence>
<dbReference type="Pfam" id="PF01503">
    <property type="entry name" value="PRA-PH"/>
    <property type="match status" value="1"/>
</dbReference>
<keyword evidence="5 11" id="KW-0963">Cytoplasm</keyword>
<protein>
    <recommendedName>
        <fullName evidence="11">Phosphoribosyl-ATP pyrophosphatase</fullName>
        <shortName evidence="11">PRA-PH</shortName>
        <ecNumber evidence="11">3.6.1.31</ecNumber>
    </recommendedName>
</protein>
<evidence type="ECO:0000256" key="9">
    <source>
        <dbReference type="ARBA" id="ARBA00022840"/>
    </source>
</evidence>
<dbReference type="PANTHER" id="PTHR42945">
    <property type="entry name" value="HISTIDINE BIOSYNTHESIS BIFUNCTIONAL PROTEIN"/>
    <property type="match status" value="1"/>
</dbReference>
<keyword evidence="6 11" id="KW-0028">Amino-acid biosynthesis</keyword>
<dbReference type="GO" id="GO:0000105">
    <property type="term" value="P:L-histidine biosynthetic process"/>
    <property type="evidence" value="ECO:0007669"/>
    <property type="project" value="UniProtKB-UniRule"/>
</dbReference>
<evidence type="ECO:0000256" key="8">
    <source>
        <dbReference type="ARBA" id="ARBA00022801"/>
    </source>
</evidence>
<evidence type="ECO:0000256" key="1">
    <source>
        <dbReference type="ARBA" id="ARBA00001460"/>
    </source>
</evidence>
<evidence type="ECO:0000313" key="13">
    <source>
        <dbReference type="Proteomes" id="UP000613582"/>
    </source>
</evidence>
<keyword evidence="10 11" id="KW-0368">Histidine biosynthesis</keyword>
<evidence type="ECO:0000256" key="7">
    <source>
        <dbReference type="ARBA" id="ARBA00022741"/>
    </source>
</evidence>
<evidence type="ECO:0000256" key="3">
    <source>
        <dbReference type="ARBA" id="ARBA00005204"/>
    </source>
</evidence>
<dbReference type="HAMAP" id="MF_01020">
    <property type="entry name" value="HisE"/>
    <property type="match status" value="1"/>
</dbReference>
<gene>
    <name evidence="11 12" type="primary">hisE</name>
    <name evidence="12" type="ORF">GCM10011342_24230</name>
</gene>
<evidence type="ECO:0000256" key="2">
    <source>
        <dbReference type="ARBA" id="ARBA00004496"/>
    </source>
</evidence>
<reference evidence="12" key="1">
    <citation type="journal article" date="2014" name="Int. J. Syst. Evol. Microbiol.">
        <title>Complete genome sequence of Corynebacterium casei LMG S-19264T (=DSM 44701T), isolated from a smear-ripened cheese.</title>
        <authorList>
            <consortium name="US DOE Joint Genome Institute (JGI-PGF)"/>
            <person name="Walter F."/>
            <person name="Albersmeier A."/>
            <person name="Kalinowski J."/>
            <person name="Ruckert C."/>
        </authorList>
    </citation>
    <scope>NUCLEOTIDE SEQUENCE</scope>
    <source>
        <strain evidence="12">CGMCC 1.12921</strain>
    </source>
</reference>
<dbReference type="GO" id="GO:0005524">
    <property type="term" value="F:ATP binding"/>
    <property type="evidence" value="ECO:0007669"/>
    <property type="project" value="UniProtKB-KW"/>
</dbReference>
<dbReference type="Proteomes" id="UP000613582">
    <property type="component" value="Unassembled WGS sequence"/>
</dbReference>
<dbReference type="GO" id="GO:0005737">
    <property type="term" value="C:cytoplasm"/>
    <property type="evidence" value="ECO:0007669"/>
    <property type="project" value="UniProtKB-SubCell"/>
</dbReference>
<comment type="catalytic activity">
    <reaction evidence="1 11">
        <text>1-(5-phospho-beta-D-ribosyl)-ATP + H2O = 1-(5-phospho-beta-D-ribosyl)-5'-AMP + diphosphate + H(+)</text>
        <dbReference type="Rhea" id="RHEA:22828"/>
        <dbReference type="ChEBI" id="CHEBI:15377"/>
        <dbReference type="ChEBI" id="CHEBI:15378"/>
        <dbReference type="ChEBI" id="CHEBI:33019"/>
        <dbReference type="ChEBI" id="CHEBI:59457"/>
        <dbReference type="ChEBI" id="CHEBI:73183"/>
        <dbReference type="EC" id="3.6.1.31"/>
    </reaction>
</comment>
<comment type="caution">
    <text evidence="12">The sequence shown here is derived from an EMBL/GenBank/DDBJ whole genome shotgun (WGS) entry which is preliminary data.</text>
</comment>
<accession>A0A8J2V757</accession>
<keyword evidence="7 11" id="KW-0547">Nucleotide-binding</keyword>
<dbReference type="Gene3D" id="1.10.287.1080">
    <property type="entry name" value="MazG-like"/>
    <property type="match status" value="1"/>
</dbReference>
<dbReference type="EC" id="3.6.1.31" evidence="11"/>
<evidence type="ECO:0000256" key="4">
    <source>
        <dbReference type="ARBA" id="ARBA00009392"/>
    </source>
</evidence>
<reference evidence="12" key="2">
    <citation type="submission" date="2020-09" db="EMBL/GenBank/DDBJ databases">
        <authorList>
            <person name="Sun Q."/>
            <person name="Zhou Y."/>
        </authorList>
    </citation>
    <scope>NUCLEOTIDE SEQUENCE</scope>
    <source>
        <strain evidence="12">CGMCC 1.12921</strain>
    </source>
</reference>
<dbReference type="InterPro" id="IPR008179">
    <property type="entry name" value="HisE"/>
</dbReference>
<dbReference type="SUPFAM" id="SSF101386">
    <property type="entry name" value="all-alpha NTP pyrophosphatases"/>
    <property type="match status" value="1"/>
</dbReference>
<dbReference type="UniPathway" id="UPA00031">
    <property type="reaction ID" value="UER00007"/>
</dbReference>
<evidence type="ECO:0000256" key="11">
    <source>
        <dbReference type="HAMAP-Rule" id="MF_01020"/>
    </source>
</evidence>
<evidence type="ECO:0000256" key="5">
    <source>
        <dbReference type="ARBA" id="ARBA00022490"/>
    </source>
</evidence>
<dbReference type="RefSeq" id="WP_229731469.1">
    <property type="nucleotide sequence ID" value="NZ_BMGH01000001.1"/>
</dbReference>